<keyword evidence="1" id="KW-1133">Transmembrane helix</keyword>
<dbReference type="SMART" id="SM00740">
    <property type="entry name" value="PASTA"/>
    <property type="match status" value="3"/>
</dbReference>
<evidence type="ECO:0000313" key="3">
    <source>
        <dbReference type="EMBL" id="EMB36226.1"/>
    </source>
</evidence>
<dbReference type="HOGENOM" id="CLU_066816_0_0_12"/>
<keyword evidence="1" id="KW-0812">Transmembrane</keyword>
<organism evidence="3">
    <name type="scientific">Treponema denticola H-22</name>
    <dbReference type="NCBI Taxonomy" id="999432"/>
    <lineage>
        <taxon>Bacteria</taxon>
        <taxon>Pseudomonadati</taxon>
        <taxon>Spirochaetota</taxon>
        <taxon>Spirochaetia</taxon>
        <taxon>Spirochaetales</taxon>
        <taxon>Treponemataceae</taxon>
        <taxon>Treponema</taxon>
    </lineage>
</organism>
<protein>
    <recommendedName>
        <fullName evidence="2">PASTA domain-containing protein</fullName>
    </recommendedName>
</protein>
<dbReference type="Gene3D" id="3.30.10.20">
    <property type="match status" value="3"/>
</dbReference>
<dbReference type="CDD" id="cd06577">
    <property type="entry name" value="PASTA_pknB"/>
    <property type="match status" value="2"/>
</dbReference>
<gene>
    <name evidence="3" type="ORF">HMPREF9726_00418</name>
</gene>
<dbReference type="InterPro" id="IPR005543">
    <property type="entry name" value="PASTA_dom"/>
</dbReference>
<evidence type="ECO:0000256" key="1">
    <source>
        <dbReference type="SAM" id="Phobius"/>
    </source>
</evidence>
<dbReference type="RefSeq" id="WP_002671025.1">
    <property type="nucleotide sequence ID" value="NZ_CM001795.1"/>
</dbReference>
<feature type="domain" description="PASTA" evidence="2">
    <location>
        <begin position="42"/>
        <end position="109"/>
    </location>
</feature>
<dbReference type="AlphaFoldDB" id="A0A0E2E843"/>
<dbReference type="PATRIC" id="fig|999432.5.peg.432"/>
<dbReference type="PROSITE" id="PS51178">
    <property type="entry name" value="PASTA"/>
    <property type="match status" value="1"/>
</dbReference>
<dbReference type="Proteomes" id="UP000011705">
    <property type="component" value="Chromosome"/>
</dbReference>
<comment type="caution">
    <text evidence="3">The sequence shown here is derived from an EMBL/GenBank/DDBJ whole genome shotgun (WGS) entry which is preliminary data.</text>
</comment>
<evidence type="ECO:0000259" key="2">
    <source>
        <dbReference type="PROSITE" id="PS51178"/>
    </source>
</evidence>
<dbReference type="Pfam" id="PF03793">
    <property type="entry name" value="PASTA"/>
    <property type="match status" value="3"/>
</dbReference>
<accession>A0A0E2E843</accession>
<sequence>MGLGDIADSIESNGKVIVITSLVMLVFFIIVSTIVFFMSVKTADQVLVPNIEGEKFEDAVLKLQVKELYPRLQLRFSDNTEDAGTVLEQSPPAGTIVKAGKRITVTVSSGAVLDRVENYVGKTLSEVQQHFASLFTSGRKQLISIKEPIMYKSSSIPAGTILEQNPAPDTKISEGVFIEFIVSKGPENEKVSVPNMEGLKLDDIYSAIAQSKISFVIKAEVNSSLDAPVVVSQSQPADSSIDAYSQIELGMQFPDSTEKMVYGVYSPALPKYPYPVKVTVDAVYPDGKRKELVSFNHQGGKCSIPYGLPQGTVLVLTVLNKQVQMFEVKQ</sequence>
<proteinExistence type="predicted"/>
<keyword evidence="1" id="KW-0472">Membrane</keyword>
<dbReference type="EMBL" id="AGDV01000001">
    <property type="protein sequence ID" value="EMB36226.1"/>
    <property type="molecule type" value="Genomic_DNA"/>
</dbReference>
<feature type="transmembrane region" description="Helical" evidence="1">
    <location>
        <begin position="16"/>
        <end position="37"/>
    </location>
</feature>
<reference evidence="3" key="1">
    <citation type="submission" date="2012-01" db="EMBL/GenBank/DDBJ databases">
        <title>The Genome Sequence of Treponema denticola H-22.</title>
        <authorList>
            <consortium name="The Broad Institute Genome Sequencing Platform"/>
            <person name="Earl A."/>
            <person name="Ward D."/>
            <person name="Feldgarden M."/>
            <person name="Gevers D."/>
            <person name="Blanton J.M."/>
            <person name="Fenno C.J."/>
            <person name="Baranova O.V."/>
            <person name="Mathney J."/>
            <person name="Dewhirst F.E."/>
            <person name="Izard J."/>
            <person name="Young S.K."/>
            <person name="Zeng Q."/>
            <person name="Gargeya S."/>
            <person name="Fitzgerald M."/>
            <person name="Haas B."/>
            <person name="Abouelleil A."/>
            <person name="Alvarado L."/>
            <person name="Arachchi H.M."/>
            <person name="Berlin A."/>
            <person name="Chapman S.B."/>
            <person name="Gearin G."/>
            <person name="Goldberg J."/>
            <person name="Griggs A."/>
            <person name="Gujja S."/>
            <person name="Hansen M."/>
            <person name="Heiman D."/>
            <person name="Howarth C."/>
            <person name="Larimer J."/>
            <person name="Lui A."/>
            <person name="MacDonald P.J.P."/>
            <person name="McCowen C."/>
            <person name="Montmayeur A."/>
            <person name="Murphy C."/>
            <person name="Neiman D."/>
            <person name="Pearson M."/>
            <person name="Priest M."/>
            <person name="Roberts A."/>
            <person name="Saif S."/>
            <person name="Shea T."/>
            <person name="Sisk P."/>
            <person name="Stolte C."/>
            <person name="Sykes S."/>
            <person name="Wortman J."/>
            <person name="Nusbaum C."/>
            <person name="Birren B."/>
        </authorList>
    </citation>
    <scope>NUCLEOTIDE SEQUENCE [LARGE SCALE GENOMIC DNA]</scope>
    <source>
        <strain evidence="3">H-22</strain>
    </source>
</reference>
<name>A0A0E2E843_TREDN</name>